<dbReference type="SUPFAM" id="SSF52922">
    <property type="entry name" value="TK C-terminal domain-like"/>
    <property type="match status" value="1"/>
</dbReference>
<comment type="caution">
    <text evidence="2">The sequence shown here is derived from an EMBL/GenBank/DDBJ whole genome shotgun (WGS) entry which is preliminary data.</text>
</comment>
<organism evidence="2 3">
    <name type="scientific">Micromonospora fluostatini</name>
    <dbReference type="NCBI Taxonomy" id="1629071"/>
    <lineage>
        <taxon>Bacteria</taxon>
        <taxon>Bacillati</taxon>
        <taxon>Actinomycetota</taxon>
        <taxon>Actinomycetes</taxon>
        <taxon>Micromonosporales</taxon>
        <taxon>Micromonosporaceae</taxon>
        <taxon>Micromonospora</taxon>
    </lineage>
</organism>
<dbReference type="Gene3D" id="3.40.50.920">
    <property type="match status" value="1"/>
</dbReference>
<evidence type="ECO:0000313" key="2">
    <source>
        <dbReference type="EMBL" id="TDB87841.1"/>
    </source>
</evidence>
<proteinExistence type="predicted"/>
<dbReference type="InterPro" id="IPR009014">
    <property type="entry name" value="Transketo_C/PFOR_II"/>
</dbReference>
<dbReference type="Proteomes" id="UP000295626">
    <property type="component" value="Unassembled WGS sequence"/>
</dbReference>
<reference evidence="2 3" key="1">
    <citation type="submission" date="2019-02" db="EMBL/GenBank/DDBJ databases">
        <title>Draft genome sequences of novel Actinobacteria.</title>
        <authorList>
            <person name="Sahin N."/>
            <person name="Ay H."/>
            <person name="Saygin H."/>
        </authorList>
    </citation>
    <scope>NUCLEOTIDE SEQUENCE [LARGE SCALE GENOMIC DNA]</scope>
    <source>
        <strain evidence="2 3">JCM 30529</strain>
    </source>
</reference>
<dbReference type="InterPro" id="IPR033248">
    <property type="entry name" value="Transketolase_C"/>
</dbReference>
<evidence type="ECO:0000259" key="1">
    <source>
        <dbReference type="Pfam" id="PF02780"/>
    </source>
</evidence>
<dbReference type="EMBL" id="SMKE01000658">
    <property type="protein sequence ID" value="TDB87841.1"/>
    <property type="molecule type" value="Genomic_DNA"/>
</dbReference>
<protein>
    <recommendedName>
        <fullName evidence="1">Transketolase C-terminal domain-containing protein</fullName>
    </recommendedName>
</protein>
<accession>A0ABY2DGW8</accession>
<feature type="non-terminal residue" evidence="2">
    <location>
        <position position="1"/>
    </location>
</feature>
<feature type="domain" description="Transketolase C-terminal" evidence="1">
    <location>
        <begin position="8"/>
        <end position="108"/>
    </location>
</feature>
<keyword evidence="3" id="KW-1185">Reference proteome</keyword>
<name>A0ABY2DGW8_9ACTN</name>
<evidence type="ECO:0000313" key="3">
    <source>
        <dbReference type="Proteomes" id="UP000295626"/>
    </source>
</evidence>
<gene>
    <name evidence="2" type="ORF">E1091_15585</name>
</gene>
<dbReference type="Pfam" id="PF02780">
    <property type="entry name" value="Transketolase_C"/>
    <property type="match status" value="1"/>
</dbReference>
<sequence length="133" mass="13872">GAGPLVLGQLLRAADVLAAEGVDLTVVDLPWLNTVDPGWLGRLAGAADRILVVENHLGHGGHADTVGRALLELDLPTPPRLRGLGVNGVPVCGTDDEALHAHGLHAEQLAAVVRAWPSSPAPDRHPSRPTRRS</sequence>